<comment type="caution">
    <text evidence="2">The sequence shown here is derived from an EMBL/GenBank/DDBJ whole genome shotgun (WGS) entry which is preliminary data.</text>
</comment>
<evidence type="ECO:0000256" key="1">
    <source>
        <dbReference type="SAM" id="Phobius"/>
    </source>
</evidence>
<keyword evidence="3" id="KW-1185">Reference proteome</keyword>
<keyword evidence="1" id="KW-0812">Transmembrane</keyword>
<dbReference type="EMBL" id="JAHYIQ010000055">
    <property type="protein sequence ID" value="KAK1117156.1"/>
    <property type="molecule type" value="Genomic_DNA"/>
</dbReference>
<proteinExistence type="predicted"/>
<name>A0AA40FEP4_9HYME</name>
<dbReference type="Proteomes" id="UP001177670">
    <property type="component" value="Unassembled WGS sequence"/>
</dbReference>
<organism evidence="2 3">
    <name type="scientific">Melipona bicolor</name>
    <dbReference type="NCBI Taxonomy" id="60889"/>
    <lineage>
        <taxon>Eukaryota</taxon>
        <taxon>Metazoa</taxon>
        <taxon>Ecdysozoa</taxon>
        <taxon>Arthropoda</taxon>
        <taxon>Hexapoda</taxon>
        <taxon>Insecta</taxon>
        <taxon>Pterygota</taxon>
        <taxon>Neoptera</taxon>
        <taxon>Endopterygota</taxon>
        <taxon>Hymenoptera</taxon>
        <taxon>Apocrita</taxon>
        <taxon>Aculeata</taxon>
        <taxon>Apoidea</taxon>
        <taxon>Anthophila</taxon>
        <taxon>Apidae</taxon>
        <taxon>Melipona</taxon>
    </lineage>
</organism>
<keyword evidence="1" id="KW-0472">Membrane</keyword>
<protein>
    <submittedName>
        <fullName evidence="2">Uncharacterized protein</fullName>
    </submittedName>
</protein>
<keyword evidence="1" id="KW-1133">Transmembrane helix</keyword>
<reference evidence="2" key="1">
    <citation type="submission" date="2021-10" db="EMBL/GenBank/DDBJ databases">
        <title>Melipona bicolor Genome sequencing and assembly.</title>
        <authorList>
            <person name="Araujo N.S."/>
            <person name="Arias M.C."/>
        </authorList>
    </citation>
    <scope>NUCLEOTIDE SEQUENCE</scope>
    <source>
        <strain evidence="2">USP_2M_L1-L4_2017</strain>
        <tissue evidence="2">Whole body</tissue>
    </source>
</reference>
<evidence type="ECO:0000313" key="2">
    <source>
        <dbReference type="EMBL" id="KAK1117156.1"/>
    </source>
</evidence>
<feature type="transmembrane region" description="Helical" evidence="1">
    <location>
        <begin position="73"/>
        <end position="92"/>
    </location>
</feature>
<evidence type="ECO:0000313" key="3">
    <source>
        <dbReference type="Proteomes" id="UP001177670"/>
    </source>
</evidence>
<gene>
    <name evidence="2" type="ORF">K0M31_016962</name>
</gene>
<accession>A0AA40FEP4</accession>
<sequence length="208" mass="22756">MTNKRNTCQCDVASNLHIALCPRRYRIHEKAEPGAGRSRRRLGGQARILSGPFRLKSNRDRLLISDELPFRQAAFIAASSIIVGALTGVIAASGNSFSFGRHLPLGQEVAGSGTDTARRKRSVPSITKSSRGFTVAFAGIESNAKDHPELFVCTNDYLKFTFPLRPRLGNSESSQDILIDPLLRVKVGFLLTSDASATSEKQKRVLPF</sequence>
<dbReference type="AlphaFoldDB" id="A0AA40FEP4"/>